<keyword evidence="9" id="KW-1185">Reference proteome</keyword>
<dbReference type="InterPro" id="IPR042175">
    <property type="entry name" value="Cell/Rod_MreC_2"/>
</dbReference>
<dbReference type="Gene3D" id="2.40.10.350">
    <property type="entry name" value="Rod shape-determining protein MreC, domain 2"/>
    <property type="match status" value="1"/>
</dbReference>
<feature type="domain" description="Rod shape-determining protein MreC beta-barrel core" evidence="7">
    <location>
        <begin position="118"/>
        <end position="267"/>
    </location>
</feature>
<accession>A0A1G6ITS6</accession>
<protein>
    <recommendedName>
        <fullName evidence="2 5">Cell shape-determining protein MreC</fullName>
    </recommendedName>
    <alternativeName>
        <fullName evidence="4 5">Cell shape protein MreC</fullName>
    </alternativeName>
</protein>
<proteinExistence type="inferred from homology"/>
<dbReference type="GO" id="GO:0008360">
    <property type="term" value="P:regulation of cell shape"/>
    <property type="evidence" value="ECO:0007669"/>
    <property type="project" value="UniProtKB-KW"/>
</dbReference>
<comment type="function">
    <text evidence="5">Involved in formation and maintenance of cell shape.</text>
</comment>
<evidence type="ECO:0000256" key="5">
    <source>
        <dbReference type="PIRNR" id="PIRNR038471"/>
    </source>
</evidence>
<evidence type="ECO:0000256" key="2">
    <source>
        <dbReference type="ARBA" id="ARBA00013855"/>
    </source>
</evidence>
<sequence>MKKQQFVTTLAVLGLCACMVLAVHQRWRFPLVNAVVNTVLLPVNAVVRQFSDAVSSFRDSQRLNATLQEENRQLKKELDNLRSAEYRLMLLETENKELQAMAGYKQQRDELTLLPARVIGVSLGDLHEFFFLDKGGADGVHPDMVVTASEGVIGVVDQVYRHYSRFMLISANQSRMGVKVLRRESRAVGVLTGLGPNRSLLQAEYFGRDDDVRPGDMLVTSGIGGKYPAGLCIGTVSAVDADVTGLQKLAQVEPAADLSHPDRVFVILQEDVKRRIEKEIAEEAGEAKP</sequence>
<dbReference type="RefSeq" id="WP_093729389.1">
    <property type="nucleotide sequence ID" value="NZ_FMYW01000002.1"/>
</dbReference>
<dbReference type="PROSITE" id="PS51257">
    <property type="entry name" value="PROKAR_LIPOPROTEIN"/>
    <property type="match status" value="1"/>
</dbReference>
<evidence type="ECO:0000256" key="6">
    <source>
        <dbReference type="SAM" id="Coils"/>
    </source>
</evidence>
<dbReference type="NCBIfam" id="TIGR00219">
    <property type="entry name" value="mreC"/>
    <property type="match status" value="1"/>
</dbReference>
<evidence type="ECO:0000259" key="7">
    <source>
        <dbReference type="Pfam" id="PF04085"/>
    </source>
</evidence>
<keyword evidence="6" id="KW-0175">Coiled coil</keyword>
<dbReference type="InterPro" id="IPR007221">
    <property type="entry name" value="MreC"/>
</dbReference>
<dbReference type="InterPro" id="IPR042177">
    <property type="entry name" value="Cell/Rod_1"/>
</dbReference>
<evidence type="ECO:0000256" key="3">
    <source>
        <dbReference type="ARBA" id="ARBA00022960"/>
    </source>
</evidence>
<gene>
    <name evidence="8" type="ORF">SAMN04487864_102223</name>
</gene>
<dbReference type="PANTHER" id="PTHR34138:SF1">
    <property type="entry name" value="CELL SHAPE-DETERMINING PROTEIN MREC"/>
    <property type="match status" value="1"/>
</dbReference>
<evidence type="ECO:0000313" key="9">
    <source>
        <dbReference type="Proteomes" id="UP000198943"/>
    </source>
</evidence>
<keyword evidence="3 5" id="KW-0133">Cell shape</keyword>
<feature type="coiled-coil region" evidence="6">
    <location>
        <begin position="57"/>
        <end position="101"/>
    </location>
</feature>
<dbReference type="Proteomes" id="UP000198943">
    <property type="component" value="Unassembled WGS sequence"/>
</dbReference>
<dbReference type="Pfam" id="PF04085">
    <property type="entry name" value="MreC"/>
    <property type="match status" value="1"/>
</dbReference>
<dbReference type="EMBL" id="FMYW01000002">
    <property type="protein sequence ID" value="SDC09899.1"/>
    <property type="molecule type" value="Genomic_DNA"/>
</dbReference>
<dbReference type="PANTHER" id="PTHR34138">
    <property type="entry name" value="CELL SHAPE-DETERMINING PROTEIN MREC"/>
    <property type="match status" value="1"/>
</dbReference>
<dbReference type="OrthoDB" id="9792313at2"/>
<evidence type="ECO:0000313" key="8">
    <source>
        <dbReference type="EMBL" id="SDC09899.1"/>
    </source>
</evidence>
<dbReference type="AlphaFoldDB" id="A0A1G6ITS6"/>
<evidence type="ECO:0000256" key="4">
    <source>
        <dbReference type="ARBA" id="ARBA00032089"/>
    </source>
</evidence>
<dbReference type="Gene3D" id="2.40.10.340">
    <property type="entry name" value="Rod shape-determining protein MreC, domain 1"/>
    <property type="match status" value="1"/>
</dbReference>
<organism evidence="8 9">
    <name type="scientific">Succiniclasticum ruminis</name>
    <dbReference type="NCBI Taxonomy" id="40841"/>
    <lineage>
        <taxon>Bacteria</taxon>
        <taxon>Bacillati</taxon>
        <taxon>Bacillota</taxon>
        <taxon>Negativicutes</taxon>
        <taxon>Acidaminococcales</taxon>
        <taxon>Acidaminococcaceae</taxon>
        <taxon>Succiniclasticum</taxon>
    </lineage>
</organism>
<evidence type="ECO:0000256" key="1">
    <source>
        <dbReference type="ARBA" id="ARBA00009369"/>
    </source>
</evidence>
<dbReference type="PIRSF" id="PIRSF038471">
    <property type="entry name" value="MreC"/>
    <property type="match status" value="1"/>
</dbReference>
<comment type="similarity">
    <text evidence="1 5">Belongs to the MreC family.</text>
</comment>
<reference evidence="9" key="1">
    <citation type="submission" date="2016-10" db="EMBL/GenBank/DDBJ databases">
        <authorList>
            <person name="Varghese N."/>
            <person name="Submissions S."/>
        </authorList>
    </citation>
    <scope>NUCLEOTIDE SEQUENCE [LARGE SCALE GENOMIC DNA]</scope>
    <source>
        <strain evidence="9">DSM 11005</strain>
    </source>
</reference>
<name>A0A1G6ITS6_9FIRM</name>
<dbReference type="GO" id="GO:0005886">
    <property type="term" value="C:plasma membrane"/>
    <property type="evidence" value="ECO:0007669"/>
    <property type="project" value="TreeGrafter"/>
</dbReference>
<dbReference type="InterPro" id="IPR055342">
    <property type="entry name" value="MreC_beta-barrel_core"/>
</dbReference>